<gene>
    <name evidence="2" type="ORF">NON19_32515</name>
</gene>
<dbReference type="InterPro" id="IPR008979">
    <property type="entry name" value="Galactose-bd-like_sf"/>
</dbReference>
<protein>
    <submittedName>
        <fullName evidence="2">NPCBM/NEW2 domain-containing protein</fullName>
    </submittedName>
</protein>
<dbReference type="Gene3D" id="2.60.120.1060">
    <property type="entry name" value="NPCBM/NEW2 domain"/>
    <property type="match status" value="1"/>
</dbReference>
<dbReference type="SMART" id="SM00776">
    <property type="entry name" value="NPCBM"/>
    <property type="match status" value="1"/>
</dbReference>
<comment type="caution">
    <text evidence="2">The sequence shown here is derived from an EMBL/GenBank/DDBJ whole genome shotgun (WGS) entry which is preliminary data.</text>
</comment>
<dbReference type="Pfam" id="PF08305">
    <property type="entry name" value="NPCBM"/>
    <property type="match status" value="1"/>
</dbReference>
<dbReference type="EMBL" id="JANFNH010000082">
    <property type="protein sequence ID" value="MCQ4046655.1"/>
    <property type="molecule type" value="Genomic_DNA"/>
</dbReference>
<dbReference type="SUPFAM" id="SSF49785">
    <property type="entry name" value="Galactose-binding domain-like"/>
    <property type="match status" value="1"/>
</dbReference>
<sequence length="123" mass="13274">MRPDPFNWLWRRYDLEVDGTTYPDGVSVHAPSYVVVDLNRACTSYDAVAGLDDLSADGGAVRFKVYGDDTPLFASGVVTADSGPVPVHADLTGYKTLRLVVQDAGGGPLLNLADWARSRISCR</sequence>
<name>A0ABT1PMS0_9ACTN</name>
<organism evidence="2 3">
    <name type="scientific">Streptantibioticus rubrisoli</name>
    <dbReference type="NCBI Taxonomy" id="1387313"/>
    <lineage>
        <taxon>Bacteria</taxon>
        <taxon>Bacillati</taxon>
        <taxon>Actinomycetota</taxon>
        <taxon>Actinomycetes</taxon>
        <taxon>Kitasatosporales</taxon>
        <taxon>Streptomycetaceae</taxon>
        <taxon>Streptantibioticus</taxon>
    </lineage>
</organism>
<dbReference type="Proteomes" id="UP001206206">
    <property type="component" value="Unassembled WGS sequence"/>
</dbReference>
<reference evidence="2 3" key="1">
    <citation type="submission" date="2022-06" db="EMBL/GenBank/DDBJ databases">
        <title>Draft genome sequence of type strain Streptomyces rubrisoli DSM 42083.</title>
        <authorList>
            <person name="Duangmal K."/>
            <person name="Klaysubun C."/>
        </authorList>
    </citation>
    <scope>NUCLEOTIDE SEQUENCE [LARGE SCALE GENOMIC DNA]</scope>
    <source>
        <strain evidence="2 3">DSM 42083</strain>
    </source>
</reference>
<evidence type="ECO:0000313" key="3">
    <source>
        <dbReference type="Proteomes" id="UP001206206"/>
    </source>
</evidence>
<accession>A0ABT1PMS0</accession>
<dbReference type="InterPro" id="IPR038637">
    <property type="entry name" value="NPCBM_sf"/>
</dbReference>
<evidence type="ECO:0000259" key="1">
    <source>
        <dbReference type="SMART" id="SM00776"/>
    </source>
</evidence>
<dbReference type="InterPro" id="IPR013222">
    <property type="entry name" value="Glyco_hyd_98_carb-bd"/>
</dbReference>
<keyword evidence="3" id="KW-1185">Reference proteome</keyword>
<proteinExistence type="predicted"/>
<feature type="domain" description="Glycosyl hydrolase family 98 putative carbohydrate-binding module" evidence="1">
    <location>
        <begin position="3"/>
        <end position="122"/>
    </location>
</feature>
<evidence type="ECO:0000313" key="2">
    <source>
        <dbReference type="EMBL" id="MCQ4046655.1"/>
    </source>
</evidence>